<dbReference type="AlphaFoldDB" id="A0A4Y3HSY7"/>
<protein>
    <submittedName>
        <fullName evidence="1">SDR family oxidoreductase</fullName>
    </submittedName>
</protein>
<dbReference type="GO" id="GO:0005737">
    <property type="term" value="C:cytoplasm"/>
    <property type="evidence" value="ECO:0007669"/>
    <property type="project" value="TreeGrafter"/>
</dbReference>
<dbReference type="PANTHER" id="PTHR43544">
    <property type="entry name" value="SHORT-CHAIN DEHYDROGENASE/REDUCTASE"/>
    <property type="match status" value="1"/>
</dbReference>
<dbReference type="SUPFAM" id="SSF51735">
    <property type="entry name" value="NAD(P)-binding Rossmann-fold domains"/>
    <property type="match status" value="1"/>
</dbReference>
<evidence type="ECO:0000313" key="2">
    <source>
        <dbReference type="Proteomes" id="UP000318717"/>
    </source>
</evidence>
<comment type="caution">
    <text evidence="1">The sequence shown here is derived from an EMBL/GenBank/DDBJ whole genome shotgun (WGS) entry which is preliminary data.</text>
</comment>
<dbReference type="Pfam" id="PF00106">
    <property type="entry name" value="adh_short"/>
    <property type="match status" value="1"/>
</dbReference>
<dbReference type="Gene3D" id="3.40.50.720">
    <property type="entry name" value="NAD(P)-binding Rossmann-like Domain"/>
    <property type="match status" value="1"/>
</dbReference>
<gene>
    <name evidence="1" type="ORF">VIN01S_08750</name>
</gene>
<dbReference type="GO" id="GO:0016491">
    <property type="term" value="F:oxidoreductase activity"/>
    <property type="evidence" value="ECO:0007669"/>
    <property type="project" value="TreeGrafter"/>
</dbReference>
<dbReference type="InterPro" id="IPR002347">
    <property type="entry name" value="SDR_fam"/>
</dbReference>
<reference evidence="1 2" key="1">
    <citation type="submission" date="2019-06" db="EMBL/GenBank/DDBJ databases">
        <title>Whole genome shotgun sequence of Vibrio inusitatus NBRC 102082.</title>
        <authorList>
            <person name="Hosoyama A."/>
            <person name="Uohara A."/>
            <person name="Ohji S."/>
            <person name="Ichikawa N."/>
        </authorList>
    </citation>
    <scope>NUCLEOTIDE SEQUENCE [LARGE SCALE GENOMIC DNA]</scope>
    <source>
        <strain evidence="1 2">NBRC 102082</strain>
    </source>
</reference>
<organism evidence="1 2">
    <name type="scientific">Vibrio inusitatus NBRC 102082</name>
    <dbReference type="NCBI Taxonomy" id="1219070"/>
    <lineage>
        <taxon>Bacteria</taxon>
        <taxon>Pseudomonadati</taxon>
        <taxon>Pseudomonadota</taxon>
        <taxon>Gammaproteobacteria</taxon>
        <taxon>Vibrionales</taxon>
        <taxon>Vibrionaceae</taxon>
        <taxon>Vibrio</taxon>
    </lineage>
</organism>
<dbReference type="PRINTS" id="PR00081">
    <property type="entry name" value="GDHRDH"/>
</dbReference>
<dbReference type="RefSeq" id="WP_141344453.1">
    <property type="nucleotide sequence ID" value="NZ_BJLF01000003.1"/>
</dbReference>
<dbReference type="NCBIfam" id="NF006532">
    <property type="entry name" value="PRK09009.1"/>
    <property type="match status" value="1"/>
</dbReference>
<dbReference type="EMBL" id="BJLF01000003">
    <property type="protein sequence ID" value="GEA50071.1"/>
    <property type="molecule type" value="Genomic_DNA"/>
</dbReference>
<name>A0A4Y3HSY7_9VIBR</name>
<dbReference type="PANTHER" id="PTHR43544:SF12">
    <property type="entry name" value="NAD(P)-BINDING ROSSMANN-FOLD SUPERFAMILY PROTEIN"/>
    <property type="match status" value="1"/>
</dbReference>
<proteinExistence type="predicted"/>
<keyword evidence="2" id="KW-1185">Reference proteome</keyword>
<dbReference type="OrthoDB" id="9785826at2"/>
<sequence>MRIMIVGAGGGIGSALLEKCLEAYPFATIEATYLSTKPDLEAKKVSWHRLDVTDEDQVEQFSHRISQIDWMINCVGLLHCQHHGPEKSIKQLDTDFFIENFRRNTLPSLLLAKYFQDKLIPSNQTDIAKFVTLSARVGSIEDNRLGGWYSYRASKSALNMTLKNLCNEWQRSLKPIAVLALHPGTTNTPLSKPFQRNLPEGQLMTPMQTAQLLLEQIDRLDATSSGSFKDYAGQTIPW</sequence>
<dbReference type="InterPro" id="IPR036291">
    <property type="entry name" value="NAD(P)-bd_dom_sf"/>
</dbReference>
<accession>A0A4Y3HSY7</accession>
<dbReference type="Proteomes" id="UP000318717">
    <property type="component" value="Unassembled WGS sequence"/>
</dbReference>
<evidence type="ECO:0000313" key="1">
    <source>
        <dbReference type="EMBL" id="GEA50071.1"/>
    </source>
</evidence>
<dbReference type="InterPro" id="IPR051468">
    <property type="entry name" value="Fungal_SecMetab_SDRs"/>
</dbReference>